<keyword evidence="1" id="KW-0677">Repeat</keyword>
<dbReference type="PRINTS" id="PR00633">
    <property type="entry name" value="RCCNDNSATION"/>
</dbReference>
<dbReference type="Pfam" id="PF00415">
    <property type="entry name" value="RCC1"/>
    <property type="match status" value="2"/>
</dbReference>
<dbReference type="InterPro" id="IPR009091">
    <property type="entry name" value="RCC1/BLIP-II"/>
</dbReference>
<feature type="repeat" description="RCC1" evidence="2">
    <location>
        <begin position="1"/>
        <end position="58"/>
    </location>
</feature>
<dbReference type="PANTHER" id="PTHR22872">
    <property type="entry name" value="BTK-BINDING PROTEIN-RELATED"/>
    <property type="match status" value="1"/>
</dbReference>
<organism evidence="3 4">
    <name type="scientific">Lophium mytilinum</name>
    <dbReference type="NCBI Taxonomy" id="390894"/>
    <lineage>
        <taxon>Eukaryota</taxon>
        <taxon>Fungi</taxon>
        <taxon>Dikarya</taxon>
        <taxon>Ascomycota</taxon>
        <taxon>Pezizomycotina</taxon>
        <taxon>Dothideomycetes</taxon>
        <taxon>Pleosporomycetidae</taxon>
        <taxon>Mytilinidiales</taxon>
        <taxon>Mytilinidiaceae</taxon>
        <taxon>Lophium</taxon>
    </lineage>
</organism>
<dbReference type="InterPro" id="IPR051625">
    <property type="entry name" value="Signaling_Regulatory_Domain"/>
</dbReference>
<name>A0A6A6R8M5_9PEZI</name>
<dbReference type="EMBL" id="MU004182">
    <property type="protein sequence ID" value="KAF2500969.1"/>
    <property type="molecule type" value="Genomic_DNA"/>
</dbReference>
<keyword evidence="4" id="KW-1185">Reference proteome</keyword>
<dbReference type="AlphaFoldDB" id="A0A6A6R8M5"/>
<evidence type="ECO:0000256" key="2">
    <source>
        <dbReference type="PROSITE-ProRule" id="PRU00235"/>
    </source>
</evidence>
<evidence type="ECO:0000256" key="1">
    <source>
        <dbReference type="ARBA" id="ARBA00022737"/>
    </source>
</evidence>
<evidence type="ECO:0000313" key="4">
    <source>
        <dbReference type="Proteomes" id="UP000799750"/>
    </source>
</evidence>
<dbReference type="InterPro" id="IPR000408">
    <property type="entry name" value="Reg_chr_condens"/>
</dbReference>
<dbReference type="OrthoDB" id="5370059at2759"/>
<feature type="repeat" description="RCC1" evidence="2">
    <location>
        <begin position="176"/>
        <end position="224"/>
    </location>
</feature>
<dbReference type="Proteomes" id="UP000799750">
    <property type="component" value="Unassembled WGS sequence"/>
</dbReference>
<proteinExistence type="predicted"/>
<accession>A0A6A6R8M5</accession>
<sequence>MPLYSFGSNGSYQLGLGHNNDISDPTSCIVQPSPKGLDSINVTRIVGGGNHTLIQLSNGSAKAVGENTGSRCGPILHQILDKDRNFVVDFQDCLDGVVMCAASWEASAAIVRRDTGYAILTTGIGRRGELGQGLPIVSSDQWTEIMKPIGSWGDSDAHPIDIHGSMNHFVTVLSNGEVYGWGKGRNGQLGEPREDSWKPRKIPVPFRAVRAVCGREFTYVLGAVDSGEHLVLGSDKNNLISAAPVIAPRWKQVGATWSSILVLDQSGKLHTWGKPTRTNPPESLPMLKQLAIGSEHVLAITTDGKVIAWGWGKHGNCGLPIDGEFGDVQGRYNEIQVHRTVKSLGAGCATSWIDVE</sequence>
<dbReference type="PROSITE" id="PS50012">
    <property type="entry name" value="RCC1_3"/>
    <property type="match status" value="2"/>
</dbReference>
<dbReference type="Gene3D" id="2.130.10.30">
    <property type="entry name" value="Regulator of chromosome condensation 1/beta-lactamase-inhibitor protein II"/>
    <property type="match status" value="2"/>
</dbReference>
<dbReference type="Pfam" id="PF13540">
    <property type="entry name" value="RCC1_2"/>
    <property type="match status" value="1"/>
</dbReference>
<gene>
    <name evidence="3" type="ORF">BU16DRAFT_476373</name>
</gene>
<dbReference type="SUPFAM" id="SSF50985">
    <property type="entry name" value="RCC1/BLIP-II"/>
    <property type="match status" value="1"/>
</dbReference>
<evidence type="ECO:0000313" key="3">
    <source>
        <dbReference type="EMBL" id="KAF2500969.1"/>
    </source>
</evidence>
<protein>
    <submittedName>
        <fullName evidence="3">RCC1/BLIP-II</fullName>
    </submittedName>
</protein>
<reference evidence="3" key="1">
    <citation type="journal article" date="2020" name="Stud. Mycol.">
        <title>101 Dothideomycetes genomes: a test case for predicting lifestyles and emergence of pathogens.</title>
        <authorList>
            <person name="Haridas S."/>
            <person name="Albert R."/>
            <person name="Binder M."/>
            <person name="Bloem J."/>
            <person name="Labutti K."/>
            <person name="Salamov A."/>
            <person name="Andreopoulos B."/>
            <person name="Baker S."/>
            <person name="Barry K."/>
            <person name="Bills G."/>
            <person name="Bluhm B."/>
            <person name="Cannon C."/>
            <person name="Castanera R."/>
            <person name="Culley D."/>
            <person name="Daum C."/>
            <person name="Ezra D."/>
            <person name="Gonzalez J."/>
            <person name="Henrissat B."/>
            <person name="Kuo A."/>
            <person name="Liang C."/>
            <person name="Lipzen A."/>
            <person name="Lutzoni F."/>
            <person name="Magnuson J."/>
            <person name="Mondo S."/>
            <person name="Nolan M."/>
            <person name="Ohm R."/>
            <person name="Pangilinan J."/>
            <person name="Park H.-J."/>
            <person name="Ramirez L."/>
            <person name="Alfaro M."/>
            <person name="Sun H."/>
            <person name="Tritt A."/>
            <person name="Yoshinaga Y."/>
            <person name="Zwiers L.-H."/>
            <person name="Turgeon B."/>
            <person name="Goodwin S."/>
            <person name="Spatafora J."/>
            <person name="Crous P."/>
            <person name="Grigoriev I."/>
        </authorList>
    </citation>
    <scope>NUCLEOTIDE SEQUENCE</scope>
    <source>
        <strain evidence="3">CBS 269.34</strain>
    </source>
</reference>